<evidence type="ECO:0000313" key="11">
    <source>
        <dbReference type="EMBL" id="CAE5965725.1"/>
    </source>
</evidence>
<feature type="transmembrane region" description="Helical" evidence="9">
    <location>
        <begin position="658"/>
        <end position="680"/>
    </location>
</feature>
<protein>
    <recommendedName>
        <fullName evidence="10">Amino acid transporter transmembrane domain-containing protein</fullName>
    </recommendedName>
</protein>
<evidence type="ECO:0000256" key="4">
    <source>
        <dbReference type="ARBA" id="ARBA00022970"/>
    </source>
</evidence>
<dbReference type="PANTHER" id="PTHR48017">
    <property type="entry name" value="OS05G0424000 PROTEIN-RELATED"/>
    <property type="match status" value="1"/>
</dbReference>
<feature type="transmembrane region" description="Helical" evidence="9">
    <location>
        <begin position="775"/>
        <end position="796"/>
    </location>
</feature>
<keyword evidence="7" id="KW-0040">ANK repeat</keyword>
<keyword evidence="12" id="KW-1185">Reference proteome</keyword>
<feature type="transmembrane region" description="Helical" evidence="9">
    <location>
        <begin position="686"/>
        <end position="705"/>
    </location>
</feature>
<accession>A0A8S1ZRI8</accession>
<feature type="domain" description="Amino acid transporter transmembrane" evidence="10">
    <location>
        <begin position="722"/>
        <end position="990"/>
    </location>
</feature>
<dbReference type="Gene3D" id="1.25.40.20">
    <property type="entry name" value="Ankyrin repeat-containing domain"/>
    <property type="match status" value="1"/>
</dbReference>
<evidence type="ECO:0000313" key="12">
    <source>
        <dbReference type="Proteomes" id="UP000682877"/>
    </source>
</evidence>
<feature type="transmembrane region" description="Helical" evidence="9">
    <location>
        <begin position="947"/>
        <end position="967"/>
    </location>
</feature>
<dbReference type="PROSITE" id="PS50088">
    <property type="entry name" value="ANK_REPEAT"/>
    <property type="match status" value="2"/>
</dbReference>
<dbReference type="Pfam" id="PF01490">
    <property type="entry name" value="Aa_trans"/>
    <property type="match status" value="2"/>
</dbReference>
<feature type="repeat" description="ANK" evidence="7">
    <location>
        <begin position="200"/>
        <end position="232"/>
    </location>
</feature>
<feature type="domain" description="Amino acid transporter transmembrane" evidence="10">
    <location>
        <begin position="655"/>
        <end position="717"/>
    </location>
</feature>
<feature type="region of interest" description="Disordered" evidence="8">
    <location>
        <begin position="516"/>
        <end position="555"/>
    </location>
</feature>
<dbReference type="GO" id="GO:0006865">
    <property type="term" value="P:amino acid transport"/>
    <property type="evidence" value="ECO:0007669"/>
    <property type="project" value="UniProtKB-KW"/>
</dbReference>
<feature type="transmembrane region" description="Helical" evidence="9">
    <location>
        <begin position="973"/>
        <end position="992"/>
    </location>
</feature>
<evidence type="ECO:0000256" key="3">
    <source>
        <dbReference type="ARBA" id="ARBA00022692"/>
    </source>
</evidence>
<dbReference type="Pfam" id="PF13857">
    <property type="entry name" value="Ank_5"/>
    <property type="match status" value="1"/>
</dbReference>
<dbReference type="SUPFAM" id="SSF48403">
    <property type="entry name" value="Ankyrin repeat"/>
    <property type="match status" value="1"/>
</dbReference>
<keyword evidence="2" id="KW-0813">Transport</keyword>
<dbReference type="Pfam" id="PF12796">
    <property type="entry name" value="Ank_2"/>
    <property type="match status" value="1"/>
</dbReference>
<keyword evidence="6 9" id="KW-0472">Membrane</keyword>
<dbReference type="PROSITE" id="PS50297">
    <property type="entry name" value="ANK_REP_REGION"/>
    <property type="match status" value="1"/>
</dbReference>
<name>A0A8S1ZRI8_ARAAE</name>
<dbReference type="EMBL" id="LR999453">
    <property type="protein sequence ID" value="CAE5965725.1"/>
    <property type="molecule type" value="Genomic_DNA"/>
</dbReference>
<dbReference type="AlphaFoldDB" id="A0A8S1ZRI8"/>
<dbReference type="GO" id="GO:0016020">
    <property type="term" value="C:membrane"/>
    <property type="evidence" value="ECO:0007669"/>
    <property type="project" value="UniProtKB-SubCell"/>
</dbReference>
<evidence type="ECO:0000256" key="5">
    <source>
        <dbReference type="ARBA" id="ARBA00022989"/>
    </source>
</evidence>
<evidence type="ECO:0000256" key="6">
    <source>
        <dbReference type="ARBA" id="ARBA00023136"/>
    </source>
</evidence>
<keyword evidence="3 9" id="KW-0812">Transmembrane</keyword>
<feature type="transmembrane region" description="Helical" evidence="9">
    <location>
        <begin position="901"/>
        <end position="926"/>
    </location>
</feature>
<evidence type="ECO:0000256" key="2">
    <source>
        <dbReference type="ARBA" id="ARBA00022448"/>
    </source>
</evidence>
<evidence type="ECO:0000259" key="10">
    <source>
        <dbReference type="Pfam" id="PF01490"/>
    </source>
</evidence>
<dbReference type="Proteomes" id="UP000682877">
    <property type="component" value="Chromosome 3"/>
</dbReference>
<keyword evidence="5 9" id="KW-1133">Transmembrane helix</keyword>
<dbReference type="InterPro" id="IPR002110">
    <property type="entry name" value="Ankyrin_rpt"/>
</dbReference>
<reference evidence="11" key="1">
    <citation type="submission" date="2021-01" db="EMBL/GenBank/DDBJ databases">
        <authorList>
            <person name="Bezrukov I."/>
        </authorList>
    </citation>
    <scope>NUCLEOTIDE SEQUENCE</scope>
</reference>
<evidence type="ECO:0000256" key="7">
    <source>
        <dbReference type="PROSITE-ProRule" id="PRU00023"/>
    </source>
</evidence>
<feature type="repeat" description="ANK" evidence="7">
    <location>
        <begin position="233"/>
        <end position="265"/>
    </location>
</feature>
<proteinExistence type="predicted"/>
<comment type="subcellular location">
    <subcellularLocation>
        <location evidence="1">Membrane</location>
    </subcellularLocation>
</comment>
<evidence type="ECO:0000256" key="1">
    <source>
        <dbReference type="ARBA" id="ARBA00004370"/>
    </source>
</evidence>
<gene>
    <name evidence="11" type="ORF">AARE701A_LOCUS6033</name>
</gene>
<evidence type="ECO:0000256" key="9">
    <source>
        <dbReference type="SAM" id="Phobius"/>
    </source>
</evidence>
<keyword evidence="4" id="KW-0029">Amino-acid transport</keyword>
<organism evidence="11 12">
    <name type="scientific">Arabidopsis arenosa</name>
    <name type="common">Sand rock-cress</name>
    <name type="synonym">Cardaminopsis arenosa</name>
    <dbReference type="NCBI Taxonomy" id="38785"/>
    <lineage>
        <taxon>Eukaryota</taxon>
        <taxon>Viridiplantae</taxon>
        <taxon>Streptophyta</taxon>
        <taxon>Embryophyta</taxon>
        <taxon>Tracheophyta</taxon>
        <taxon>Spermatophyta</taxon>
        <taxon>Magnoliopsida</taxon>
        <taxon>eudicotyledons</taxon>
        <taxon>Gunneridae</taxon>
        <taxon>Pentapetalae</taxon>
        <taxon>rosids</taxon>
        <taxon>malvids</taxon>
        <taxon>Brassicales</taxon>
        <taxon>Brassicaceae</taxon>
        <taxon>Camelineae</taxon>
        <taxon>Arabidopsis</taxon>
    </lineage>
</organism>
<sequence length="995" mass="109725">MPPTYFPLRWESTGDQWWYATPIDYAAANSQYDLVRELLRIDSNNLMKLTSLRRIRRLETVWDDESQFHDVAACRSRVARKLLAACDEGGSPGSKRNTLIRSGYGGWLMYTAASAGDLAFVHDLLERYPLLVFGEGEYGVTDILYAAARSRNDDVFRVIYDFAMKNRAVHSASRGGNMILLKELLSDCSVENVLAFRDKQGSTILHAAAGKGKTQVVRELVASYGLVDAVDNQGNTALHVAAYRGHADLVDVLVSASPSLISARNNAGDTFLHAGISGFQTPAFERLDKHTELMNRLITSAASRSQGDFVNYRNNEGRTALHLAISGNVPLEFVEMLMSVKSIDINIRDNAGMTPLDLIRQKPLSPTSDLLFRRLVSAGGMLSCRDQSITSVVASHLKDRGNFYSPGARFKTSDAEMFLSTRLGVAPDKTAVLIPRHVRSSSCSIEIGHLNVMDENHHLKKCRNASVNSTTERLKSVFHWPRVKKQPGHSKNNSEISIISTTLETQDTPVPLRQRFSKSSTSSLDLPNNNKRTLAVRSNQSSPRAKKKRFGSVRSRSSSFSKISIHSSSTSSTSSMVDLKQKGVLIDTSIAGPSGLKLSEPVKSKLSEKQGSVRSRLKSHYFCFGASALSVKTPATVLDQSFDLEDWLPITASRNANWYYSAFHNVTAIVGAGVLGLPYAMSELGWGPGVVVLILSWVITLYTLWQMIEMHEMFEGRRFDSVCIVYMVTGGKSLKNVHDLAVGDDKCTKIRIQHFIMIFASSQFVLSLLKNFNSISGVSLVAAVMSVSYSTIAWVASLRKGATTGSVEYGYKKRTTSVPLDFLSALGEMAFAYAGHNVVLEIQATIPSTPENPSKRPMWKGAVVAYIIVAFCYFPVALVGFQTFGNNVEENILESLTKPKALVIVANMFVVIHLLGSYQVYAMPVFDMIESVMIKKWHFSPTTVLRFTIRWTFVAATMGIAVGLPYYSALLSFFGGFVFAPTTYFVSGLLLLNCC</sequence>
<dbReference type="SMART" id="SM00248">
    <property type="entry name" value="ANK"/>
    <property type="match status" value="6"/>
</dbReference>
<evidence type="ECO:0000256" key="8">
    <source>
        <dbReference type="SAM" id="MobiDB-lite"/>
    </source>
</evidence>
<dbReference type="InterPro" id="IPR013057">
    <property type="entry name" value="AA_transpt_TM"/>
</dbReference>
<feature type="compositionally biased region" description="Polar residues" evidence="8">
    <location>
        <begin position="517"/>
        <end position="543"/>
    </location>
</feature>
<dbReference type="InterPro" id="IPR036770">
    <property type="entry name" value="Ankyrin_rpt-contain_sf"/>
</dbReference>
<feature type="transmembrane region" description="Helical" evidence="9">
    <location>
        <begin position="863"/>
        <end position="881"/>
    </location>
</feature>